<evidence type="ECO:0000256" key="5">
    <source>
        <dbReference type="ARBA" id="ARBA00022598"/>
    </source>
</evidence>
<dbReference type="InterPro" id="IPR014729">
    <property type="entry name" value="Rossmann-like_a/b/a_fold"/>
</dbReference>
<proteinExistence type="inferred from homology"/>
<evidence type="ECO:0000256" key="7">
    <source>
        <dbReference type="ARBA" id="ARBA00022741"/>
    </source>
</evidence>
<dbReference type="AlphaFoldDB" id="A0A7J6NB14"/>
<evidence type="ECO:0000256" key="2">
    <source>
        <dbReference type="ARBA" id="ARBA00009256"/>
    </source>
</evidence>
<evidence type="ECO:0000256" key="3">
    <source>
        <dbReference type="ARBA" id="ARBA00012219"/>
    </source>
</evidence>
<evidence type="ECO:0000256" key="9">
    <source>
        <dbReference type="ARBA" id="ARBA00029902"/>
    </source>
</evidence>
<organism evidence="13 14">
    <name type="scientific">Perkinsus olseni</name>
    <name type="common">Perkinsus atlanticus</name>
    <dbReference type="NCBI Taxonomy" id="32597"/>
    <lineage>
        <taxon>Eukaryota</taxon>
        <taxon>Sar</taxon>
        <taxon>Alveolata</taxon>
        <taxon>Perkinsozoa</taxon>
        <taxon>Perkinsea</taxon>
        <taxon>Perkinsida</taxon>
        <taxon>Perkinsidae</taxon>
        <taxon>Perkinsus</taxon>
    </lineage>
</organism>
<comment type="pathway">
    <text evidence="1">Cofactor biosynthesis; (R)-pantothenate biosynthesis; (R)-pantothenate from (R)-pantoate and beta-alanine: step 1/1.</text>
</comment>
<sequence>MLSLVPKPKSDIPELASKISARVAKKSGPPVVVRGVGDFVALHNTDVFKGLNVGFIPTMGSLHSGHMKLIAAARPNHDVLVLSIFVNPAQFAPEEDYDQYPRNLEGDLKKLEMESAGVDVVFAPEPADMYPKNPRAIVPSVTVEPNFVNGLSEAACRPTFFRGVATVVMKLFNIIRPKRAYFGQKDAMQVSVIISMVKDLNVPVELEIVPTAREADGLASSSRNVYLTPAMREKAPILYKSLCAAYDMIKSAKEPVKAAEVEEVVKKTLLTETMVLGIEYISVASVETAQEVDTIQFGPDAEPVLVAIAVKYGGPDLRLIDNIWKILGPYLARMLWPLLLTGGGLVGLNYHAAKELEDKQGSNSSSRVSTFVPTFALGLITGVWMGVTFGPWFSRTWSTVDSWLRWLRLAPPLPPSRSNEPPRGEGPYPYGQAYPSQPVPPAYGQQGPPPPYGQPPSHPYAVDPHYHQPQMSGSQAAPRYA</sequence>
<dbReference type="PANTHER" id="PTHR21299:SF1">
    <property type="entry name" value="PANTOATE--BETA-ALANINE LIGASE"/>
    <property type="match status" value="1"/>
</dbReference>
<dbReference type="GO" id="GO:0005524">
    <property type="term" value="F:ATP binding"/>
    <property type="evidence" value="ECO:0007669"/>
    <property type="project" value="UniProtKB-KW"/>
</dbReference>
<dbReference type="OrthoDB" id="2020436at2759"/>
<evidence type="ECO:0000256" key="12">
    <source>
        <dbReference type="SAM" id="MobiDB-lite"/>
    </source>
</evidence>
<comment type="similarity">
    <text evidence="2">Belongs to the pantothenate synthetase family.</text>
</comment>
<dbReference type="InterPro" id="IPR003721">
    <property type="entry name" value="Pantoate_ligase"/>
</dbReference>
<dbReference type="Pfam" id="PF02569">
    <property type="entry name" value="Pantoate_ligase"/>
    <property type="match status" value="1"/>
</dbReference>
<keyword evidence="5" id="KW-0436">Ligase</keyword>
<evidence type="ECO:0000256" key="8">
    <source>
        <dbReference type="ARBA" id="ARBA00022840"/>
    </source>
</evidence>
<gene>
    <name evidence="13" type="ORF">FOZ60_012621</name>
</gene>
<evidence type="ECO:0000313" key="14">
    <source>
        <dbReference type="Proteomes" id="UP000541610"/>
    </source>
</evidence>
<evidence type="ECO:0000256" key="6">
    <source>
        <dbReference type="ARBA" id="ARBA00022655"/>
    </source>
</evidence>
<dbReference type="InterPro" id="IPR042176">
    <property type="entry name" value="Pantoate_ligase_C"/>
</dbReference>
<evidence type="ECO:0000256" key="4">
    <source>
        <dbReference type="ARBA" id="ARBA00015647"/>
    </source>
</evidence>
<feature type="compositionally biased region" description="Pro residues" evidence="12">
    <location>
        <begin position="437"/>
        <end position="458"/>
    </location>
</feature>
<keyword evidence="7" id="KW-0547">Nucleotide-binding</keyword>
<name>A0A7J6NB14_PEROL</name>
<keyword evidence="6" id="KW-0566">Pantothenate biosynthesis</keyword>
<comment type="catalytic activity">
    <reaction evidence="11">
        <text>(R)-pantoate + beta-alanine + ATP = (R)-pantothenate + AMP + diphosphate + H(+)</text>
        <dbReference type="Rhea" id="RHEA:10912"/>
        <dbReference type="ChEBI" id="CHEBI:15378"/>
        <dbReference type="ChEBI" id="CHEBI:15980"/>
        <dbReference type="ChEBI" id="CHEBI:29032"/>
        <dbReference type="ChEBI" id="CHEBI:30616"/>
        <dbReference type="ChEBI" id="CHEBI:33019"/>
        <dbReference type="ChEBI" id="CHEBI:57966"/>
        <dbReference type="ChEBI" id="CHEBI:456215"/>
        <dbReference type="EC" id="6.3.2.1"/>
    </reaction>
</comment>
<evidence type="ECO:0000256" key="11">
    <source>
        <dbReference type="ARBA" id="ARBA00048258"/>
    </source>
</evidence>
<dbReference type="PANTHER" id="PTHR21299">
    <property type="entry name" value="CYTIDYLATE KINASE/PANTOATE-BETA-ALANINE LIGASE"/>
    <property type="match status" value="1"/>
</dbReference>
<dbReference type="SUPFAM" id="SSF52374">
    <property type="entry name" value="Nucleotidylyl transferase"/>
    <property type="match status" value="1"/>
</dbReference>
<feature type="compositionally biased region" description="Low complexity" evidence="12">
    <location>
        <begin position="414"/>
        <end position="431"/>
    </location>
</feature>
<dbReference type="EC" id="6.3.2.1" evidence="3"/>
<evidence type="ECO:0000256" key="1">
    <source>
        <dbReference type="ARBA" id="ARBA00004990"/>
    </source>
</evidence>
<dbReference type="UniPathway" id="UPA00028">
    <property type="reaction ID" value="UER00005"/>
</dbReference>
<evidence type="ECO:0000256" key="10">
    <source>
        <dbReference type="ARBA" id="ARBA00032806"/>
    </source>
</evidence>
<reference evidence="13 14" key="1">
    <citation type="submission" date="2020-04" db="EMBL/GenBank/DDBJ databases">
        <title>Perkinsus olseni comparative genomics.</title>
        <authorList>
            <person name="Bogema D.R."/>
        </authorList>
    </citation>
    <scope>NUCLEOTIDE SEQUENCE [LARGE SCALE GENOMIC DNA]</scope>
    <source>
        <strain evidence="13">00978-12</strain>
    </source>
</reference>
<dbReference type="HAMAP" id="MF_00158">
    <property type="entry name" value="PanC"/>
    <property type="match status" value="1"/>
</dbReference>
<dbReference type="Gene3D" id="3.40.50.620">
    <property type="entry name" value="HUPs"/>
    <property type="match status" value="1"/>
</dbReference>
<protein>
    <recommendedName>
        <fullName evidence="4">Pantoate--beta-alanine ligase</fullName>
        <ecNumber evidence="3">6.3.2.1</ecNumber>
    </recommendedName>
    <alternativeName>
        <fullName evidence="10">Pantoate-activating enzyme</fullName>
    </alternativeName>
    <alternativeName>
        <fullName evidence="9">Pantothenate synthetase</fullName>
    </alternativeName>
</protein>
<dbReference type="NCBIfam" id="TIGR00018">
    <property type="entry name" value="panC"/>
    <property type="match status" value="1"/>
</dbReference>
<dbReference type="Proteomes" id="UP000541610">
    <property type="component" value="Unassembled WGS sequence"/>
</dbReference>
<dbReference type="EMBL" id="JABANP010000547">
    <property type="protein sequence ID" value="KAF4681068.1"/>
    <property type="molecule type" value="Genomic_DNA"/>
</dbReference>
<keyword evidence="8" id="KW-0067">ATP-binding</keyword>
<dbReference type="Gene3D" id="3.30.1300.10">
    <property type="entry name" value="Pantoate-beta-alanine ligase, C-terminal domain"/>
    <property type="match status" value="1"/>
</dbReference>
<accession>A0A7J6NB14</accession>
<evidence type="ECO:0000313" key="13">
    <source>
        <dbReference type="EMBL" id="KAF4681068.1"/>
    </source>
</evidence>
<dbReference type="GO" id="GO:0004592">
    <property type="term" value="F:pantoate-beta-alanine ligase activity"/>
    <property type="evidence" value="ECO:0007669"/>
    <property type="project" value="UniProtKB-EC"/>
</dbReference>
<comment type="caution">
    <text evidence="13">The sequence shown here is derived from an EMBL/GenBank/DDBJ whole genome shotgun (WGS) entry which is preliminary data.</text>
</comment>
<dbReference type="GO" id="GO:0015940">
    <property type="term" value="P:pantothenate biosynthetic process"/>
    <property type="evidence" value="ECO:0007669"/>
    <property type="project" value="UniProtKB-UniPathway"/>
</dbReference>
<feature type="region of interest" description="Disordered" evidence="12">
    <location>
        <begin position="414"/>
        <end position="481"/>
    </location>
</feature>